<dbReference type="InterPro" id="IPR051448">
    <property type="entry name" value="CdaR-like_regulators"/>
</dbReference>
<reference evidence="5 6" key="1">
    <citation type="submission" date="2017-04" db="EMBL/GenBank/DDBJ databases">
        <title>Bacillus krulwichiae AM31D Genome sequencing and assembly.</title>
        <authorList>
            <person name="Krulwich T.A."/>
            <person name="Anastor L."/>
            <person name="Ehrlich R."/>
            <person name="Ehrlich G.D."/>
            <person name="Janto B."/>
        </authorList>
    </citation>
    <scope>NUCLEOTIDE SEQUENCE [LARGE SCALE GENOMIC DNA]</scope>
    <source>
        <strain evidence="5 6">AM31D</strain>
    </source>
</reference>
<protein>
    <submittedName>
        <fullName evidence="5">Purine catabolism regulatory protein</fullName>
    </submittedName>
</protein>
<feature type="domain" description="GAF" evidence="2">
    <location>
        <begin position="189"/>
        <end position="306"/>
    </location>
</feature>
<evidence type="ECO:0000259" key="2">
    <source>
        <dbReference type="Pfam" id="PF13492"/>
    </source>
</evidence>
<proteinExistence type="inferred from homology"/>
<dbReference type="PANTHER" id="PTHR33744:SF1">
    <property type="entry name" value="DNA-BINDING TRANSCRIPTIONAL ACTIVATOR ADER"/>
    <property type="match status" value="1"/>
</dbReference>
<dbReference type="EMBL" id="CP020814">
    <property type="protein sequence ID" value="ARK29939.1"/>
    <property type="molecule type" value="Genomic_DNA"/>
</dbReference>
<evidence type="ECO:0000259" key="3">
    <source>
        <dbReference type="Pfam" id="PF13556"/>
    </source>
</evidence>
<name>A0A1X9M903_9BACI</name>
<comment type="similarity">
    <text evidence="1">Belongs to the CdaR family.</text>
</comment>
<dbReference type="Pfam" id="PF17853">
    <property type="entry name" value="GGDEF_2"/>
    <property type="match status" value="1"/>
</dbReference>
<dbReference type="KEGG" id="bkw:BkAM31D_08715"/>
<evidence type="ECO:0000313" key="5">
    <source>
        <dbReference type="EMBL" id="ARK29939.1"/>
    </source>
</evidence>
<evidence type="ECO:0000256" key="1">
    <source>
        <dbReference type="ARBA" id="ARBA00006754"/>
    </source>
</evidence>
<dbReference type="RefSeq" id="WP_066152177.1">
    <property type="nucleotide sequence ID" value="NZ_CP020814.1"/>
</dbReference>
<dbReference type="Gene3D" id="1.10.10.2840">
    <property type="entry name" value="PucR C-terminal helix-turn-helix domain"/>
    <property type="match status" value="1"/>
</dbReference>
<dbReference type="AlphaFoldDB" id="A0A1X9M903"/>
<dbReference type="PANTHER" id="PTHR33744">
    <property type="entry name" value="CARBOHYDRATE DIACID REGULATOR"/>
    <property type="match status" value="1"/>
</dbReference>
<evidence type="ECO:0000313" key="6">
    <source>
        <dbReference type="Proteomes" id="UP000193006"/>
    </source>
</evidence>
<dbReference type="Proteomes" id="UP000193006">
    <property type="component" value="Chromosome"/>
</dbReference>
<gene>
    <name evidence="5" type="primary">pucR_4</name>
    <name evidence="5" type="ORF">BkAM31D_08715</name>
</gene>
<dbReference type="InterPro" id="IPR042070">
    <property type="entry name" value="PucR_C-HTH_sf"/>
</dbReference>
<accession>A0A1X9M903</accession>
<keyword evidence="6" id="KW-1185">Reference proteome</keyword>
<evidence type="ECO:0000259" key="4">
    <source>
        <dbReference type="Pfam" id="PF17853"/>
    </source>
</evidence>
<organism evidence="5 6">
    <name type="scientific">Halalkalibacter krulwichiae</name>
    <dbReference type="NCBI Taxonomy" id="199441"/>
    <lineage>
        <taxon>Bacteria</taxon>
        <taxon>Bacillati</taxon>
        <taxon>Bacillota</taxon>
        <taxon>Bacilli</taxon>
        <taxon>Bacillales</taxon>
        <taxon>Bacillaceae</taxon>
        <taxon>Halalkalibacter</taxon>
    </lineage>
</organism>
<dbReference type="STRING" id="199441.BkAM31D_08715"/>
<dbReference type="Pfam" id="PF13492">
    <property type="entry name" value="GAF_3"/>
    <property type="match status" value="1"/>
</dbReference>
<dbReference type="SUPFAM" id="SSF55781">
    <property type="entry name" value="GAF domain-like"/>
    <property type="match status" value="1"/>
</dbReference>
<dbReference type="Pfam" id="PF13556">
    <property type="entry name" value="HTH_30"/>
    <property type="match status" value="1"/>
</dbReference>
<feature type="domain" description="PucR C-terminal helix-turn-helix" evidence="3">
    <location>
        <begin position="666"/>
        <end position="723"/>
    </location>
</feature>
<dbReference type="InterPro" id="IPR025736">
    <property type="entry name" value="PucR_C-HTH_dom"/>
</dbReference>
<dbReference type="InterPro" id="IPR003018">
    <property type="entry name" value="GAF"/>
</dbReference>
<dbReference type="InterPro" id="IPR041522">
    <property type="entry name" value="CdaR_GGDEF"/>
</dbReference>
<dbReference type="InterPro" id="IPR029016">
    <property type="entry name" value="GAF-like_dom_sf"/>
</dbReference>
<dbReference type="Gene3D" id="3.30.450.40">
    <property type="match status" value="1"/>
</dbReference>
<feature type="domain" description="CdaR GGDEF-like" evidence="4">
    <location>
        <begin position="477"/>
        <end position="613"/>
    </location>
</feature>
<sequence length="736" mass="85183">MELTKREKLLQRLENHLRMTARQLVKFDTEEETLQFLIDSFRSELKCDFVGIVRKEDHLFTSKVWSGSGTTIIDHFPLKVNECSPTLLNKSLAFFKVDEHTKCNFTKLLIDKKISTWFTVPIRDGSENYGFCIIGFLNFVPLLEEMDEVFVEFGKDVAVALSLSKRKEWQKQKFKGMEWISHSLSIDNSIDQVVEKVVEGAGKGTDATFACIYLYNEKENCFVFQPPAFGTEKEAMNISVEGNYVLKKYFPYLETPGGQQLTIPLVMDLKTIGVLHVENKETGVFTKEDCEILELLSSHVATMIENARLYKNEIDHKQRLHNLLDYQQSLVKETVERDNFDGITATLSELFSRSVILFDRFMRPIAYQLFDLNEDDLQSLIELATLEVFQKKHRELFFSVDEGKKVGVWPVDGGGEILGYLAIDSTNERIDDFYRLSIDLARNISSIQFIKQKLVLDAKEHVKDSFINKLLVKEIEDEESIIQYANLFNWNLFNEHRVAVLSIHLDEQGQQIMNILEKQAKITSLWDQIKTRLLMYDKEIIIAGKGDEYILLVPADREGKNAKVFWSKLYEELSKLLKLQGDSSQLYLGIGGKTDTLKDYYVGYQQAVQALNVVSRRFSDIGFAVFDELGSYTVLHHLKDSEVAMLFIHKQLEALLQYSEGKSMDLFRTLRVYLSHNGSIKDTSEELFIHRSSLLYRLEKIQNLLHVNLDSSEDRFDLMMAYKLYDLYYTNTMKKS</sequence>